<feature type="compositionally biased region" description="Low complexity" evidence="6">
    <location>
        <begin position="302"/>
        <end position="315"/>
    </location>
</feature>
<keyword evidence="2 5" id="KW-0547">Nucleotide-binding</keyword>
<evidence type="ECO:0000256" key="6">
    <source>
        <dbReference type="SAM" id="MobiDB-lite"/>
    </source>
</evidence>
<evidence type="ECO:0000256" key="5">
    <source>
        <dbReference type="PROSITE-ProRule" id="PRU10141"/>
    </source>
</evidence>
<evidence type="ECO:0000259" key="8">
    <source>
        <dbReference type="PROSITE" id="PS50011"/>
    </source>
</evidence>
<keyword evidence="10" id="KW-1185">Reference proteome</keyword>
<evidence type="ECO:0000256" key="1">
    <source>
        <dbReference type="ARBA" id="ARBA00022679"/>
    </source>
</evidence>
<accession>A0ABX8B4L3</accession>
<evidence type="ECO:0000256" key="3">
    <source>
        <dbReference type="ARBA" id="ARBA00022777"/>
    </source>
</evidence>
<keyword evidence="7" id="KW-1133">Transmembrane helix</keyword>
<dbReference type="RefSeq" id="WP_211422940.1">
    <property type="nucleotide sequence ID" value="NZ_CP072642.1"/>
</dbReference>
<feature type="region of interest" description="Disordered" evidence="6">
    <location>
        <begin position="299"/>
        <end position="318"/>
    </location>
</feature>
<keyword evidence="7" id="KW-0472">Membrane</keyword>
<organism evidence="9 10">
    <name type="scientific">Chloracidobacterium sp. N</name>
    <dbReference type="NCBI Taxonomy" id="2821540"/>
    <lineage>
        <taxon>Bacteria</taxon>
        <taxon>Pseudomonadati</taxon>
        <taxon>Acidobacteriota</taxon>
        <taxon>Terriglobia</taxon>
        <taxon>Terriglobales</taxon>
        <taxon>Acidobacteriaceae</taxon>
        <taxon>Chloracidobacterium</taxon>
        <taxon>Chloracidobacterium aggregatum</taxon>
    </lineage>
</organism>
<keyword evidence="1" id="KW-0808">Transferase</keyword>
<dbReference type="PANTHER" id="PTHR43289:SF34">
    <property type="entry name" value="SERINE_THREONINE-PROTEIN KINASE YBDM-RELATED"/>
    <property type="match status" value="1"/>
</dbReference>
<reference evidence="9 10" key="1">
    <citation type="submission" date="2021-03" db="EMBL/GenBank/DDBJ databases">
        <title>Genomic and phenotypic characterization of Chloracidobacterium isolates provides evidence for multiple species.</title>
        <authorList>
            <person name="Saini M.K."/>
            <person name="Costas A.M.G."/>
            <person name="Tank M."/>
            <person name="Bryant D.A."/>
        </authorList>
    </citation>
    <scope>NUCLEOTIDE SEQUENCE [LARGE SCALE GENOMIC DNA]</scope>
    <source>
        <strain evidence="9 10">N</strain>
    </source>
</reference>
<dbReference type="SMART" id="SM00220">
    <property type="entry name" value="S_TKc"/>
    <property type="match status" value="1"/>
</dbReference>
<dbReference type="SUPFAM" id="SSF56436">
    <property type="entry name" value="C-type lectin-like"/>
    <property type="match status" value="1"/>
</dbReference>
<dbReference type="EMBL" id="CP072642">
    <property type="protein sequence ID" value="QUV94665.1"/>
    <property type="molecule type" value="Genomic_DNA"/>
</dbReference>
<name>A0ABX8B4L3_9BACT</name>
<dbReference type="PROSITE" id="PS50011">
    <property type="entry name" value="PROTEIN_KINASE_DOM"/>
    <property type="match status" value="1"/>
</dbReference>
<dbReference type="PROSITE" id="PS00108">
    <property type="entry name" value="PROTEIN_KINASE_ST"/>
    <property type="match status" value="1"/>
</dbReference>
<dbReference type="InterPro" id="IPR011009">
    <property type="entry name" value="Kinase-like_dom_sf"/>
</dbReference>
<dbReference type="Gene3D" id="3.90.1580.10">
    <property type="entry name" value="paralog of FGE (formylglycine-generating enzyme)"/>
    <property type="match status" value="1"/>
</dbReference>
<dbReference type="Proteomes" id="UP000677668">
    <property type="component" value="Chromosome 1"/>
</dbReference>
<keyword evidence="3" id="KW-0418">Kinase</keyword>
<dbReference type="PROSITE" id="PS00107">
    <property type="entry name" value="PROTEIN_KINASE_ATP"/>
    <property type="match status" value="1"/>
</dbReference>
<dbReference type="Pfam" id="PF03781">
    <property type="entry name" value="FGE-sulfatase"/>
    <property type="match status" value="1"/>
</dbReference>
<feature type="binding site" evidence="5">
    <location>
        <position position="48"/>
    </location>
    <ligand>
        <name>ATP</name>
        <dbReference type="ChEBI" id="CHEBI:30616"/>
    </ligand>
</feature>
<dbReference type="InterPro" id="IPR017441">
    <property type="entry name" value="Protein_kinase_ATP_BS"/>
</dbReference>
<keyword evidence="7" id="KW-0812">Transmembrane</keyword>
<evidence type="ECO:0000256" key="7">
    <source>
        <dbReference type="SAM" id="Phobius"/>
    </source>
</evidence>
<dbReference type="InterPro" id="IPR000719">
    <property type="entry name" value="Prot_kinase_dom"/>
</dbReference>
<feature type="domain" description="Protein kinase" evidence="8">
    <location>
        <begin position="19"/>
        <end position="287"/>
    </location>
</feature>
<evidence type="ECO:0000313" key="9">
    <source>
        <dbReference type="EMBL" id="QUV94665.1"/>
    </source>
</evidence>
<dbReference type="PANTHER" id="PTHR43289">
    <property type="entry name" value="MITOGEN-ACTIVATED PROTEIN KINASE KINASE KINASE 20-RELATED"/>
    <property type="match status" value="1"/>
</dbReference>
<protein>
    <submittedName>
        <fullName evidence="9">SUMF1/EgtB/PvdO family nonheme iron enzyme</fullName>
    </submittedName>
</protein>
<dbReference type="Gene3D" id="3.30.200.20">
    <property type="entry name" value="Phosphorylase Kinase, domain 1"/>
    <property type="match status" value="1"/>
</dbReference>
<evidence type="ECO:0000256" key="2">
    <source>
        <dbReference type="ARBA" id="ARBA00022741"/>
    </source>
</evidence>
<dbReference type="CDD" id="cd14014">
    <property type="entry name" value="STKc_PknB_like"/>
    <property type="match status" value="1"/>
</dbReference>
<dbReference type="InterPro" id="IPR005532">
    <property type="entry name" value="SUMF_dom"/>
</dbReference>
<dbReference type="Pfam" id="PF00069">
    <property type="entry name" value="Pkinase"/>
    <property type="match status" value="1"/>
</dbReference>
<evidence type="ECO:0000256" key="4">
    <source>
        <dbReference type="ARBA" id="ARBA00022840"/>
    </source>
</evidence>
<sequence length="576" mass="63246">MNVETASLLELGAVIDGKYRIDALLGQGGMGKVFRVTHLQLKKTFALKVMLFDVARNAEERQHRLARFRREAEVLARISHPNIVMVTDFGTLGEEQLPYIVMEFIEGTTLRERCRELGPAPIGFALEVTRQICAGLHTAHTQGIVHRDLKPENVILQTLPDGTTMARVLDFGIAKLAPEGGEKNETLTRESPGIGSPGTPKYMAPEQILGQPIDPRTDVFAINLMLYEMLAGALPSVPVILAEPKPLSQLRPDIPAELDAIIRRGLAKLPEERQPSALELKRELEALEKNLTLEAALRDRTTPPGGLSTTPGFSPVTKSGSPVLPTLQLGTLSPPARTVGVWPIAVGLLLLVAGGGGWFFYPQISAALSGKPSPSPTTLPADLQPKMVLVPGGETLLGTNRGDKLSVPEFKTTVLPFRVAQTLVNNAQYAEFVKRTKHRAPTTWNGPSPPVSDLDKPVTGVSWDDADAYCRWLSQETGTRYRLIKEFEWEYLARQRDRKGVRDLLDAGFLEWTADSLTVYPGGKGFAPNPALRIFRGRDDRENPNEGVTYRFPQKPDFTNNRLGFRVAADPRVGGE</sequence>
<dbReference type="InterPro" id="IPR008271">
    <property type="entry name" value="Ser/Thr_kinase_AS"/>
</dbReference>
<dbReference type="InterPro" id="IPR042095">
    <property type="entry name" value="SUMF_sf"/>
</dbReference>
<dbReference type="InterPro" id="IPR016187">
    <property type="entry name" value="CTDL_fold"/>
</dbReference>
<dbReference type="Gene3D" id="1.10.510.10">
    <property type="entry name" value="Transferase(Phosphotransferase) domain 1"/>
    <property type="match status" value="1"/>
</dbReference>
<dbReference type="SUPFAM" id="SSF56112">
    <property type="entry name" value="Protein kinase-like (PK-like)"/>
    <property type="match status" value="1"/>
</dbReference>
<gene>
    <name evidence="9" type="ORF">J8C05_04245</name>
</gene>
<evidence type="ECO:0000313" key="10">
    <source>
        <dbReference type="Proteomes" id="UP000677668"/>
    </source>
</evidence>
<keyword evidence="4 5" id="KW-0067">ATP-binding</keyword>
<proteinExistence type="predicted"/>
<feature type="transmembrane region" description="Helical" evidence="7">
    <location>
        <begin position="341"/>
        <end position="361"/>
    </location>
</feature>